<dbReference type="RefSeq" id="WP_070879119.1">
    <property type="nucleotide sequence ID" value="NZ_CAJFZX010000003.1"/>
</dbReference>
<dbReference type="EMBL" id="WKKF01000001">
    <property type="protein sequence ID" value="MRX53607.1"/>
    <property type="molecule type" value="Genomic_DNA"/>
</dbReference>
<dbReference type="InterPro" id="IPR050963">
    <property type="entry name" value="Sirohydro_Cobaltochel/CbiX"/>
</dbReference>
<dbReference type="Pfam" id="PF01903">
    <property type="entry name" value="CbiX"/>
    <property type="match status" value="2"/>
</dbReference>
<dbReference type="Proteomes" id="UP000441585">
    <property type="component" value="Unassembled WGS sequence"/>
</dbReference>
<dbReference type="PANTHER" id="PTHR33542">
    <property type="entry name" value="SIROHYDROCHLORIN FERROCHELATASE, CHLOROPLASTIC"/>
    <property type="match status" value="1"/>
</dbReference>
<dbReference type="CDD" id="cd03414">
    <property type="entry name" value="CbiX_SirB_C"/>
    <property type="match status" value="1"/>
</dbReference>
<evidence type="ECO:0000256" key="2">
    <source>
        <dbReference type="ARBA" id="ARBA00023239"/>
    </source>
</evidence>
<proteinExistence type="predicted"/>
<sequence>MKQAVLYVCHGSRVKEACDEAIAFIERTQKHIHADIQEISFLELAEPSIEEGFASCIKQGATHVAVVPLLLLTAVHAKEDIPLEVKKAAENHPEVAVTYGLPIGVHQKMAKSITNRIYEQGRPDAESIIVLIGRGSSDADVVRDLTAISELVKSEAGVSNVEICFLTAAKPSLDEMLSKLSLLKEKTVFLVPYLLFTGLLMREIQTKADKLDHEKIKLCRYLGYDSEVEQVFAERVQSAINNHDSKYTFRYGDTCNAAING</sequence>
<dbReference type="CDD" id="cd03416">
    <property type="entry name" value="CbiX_SirB_N"/>
    <property type="match status" value="1"/>
</dbReference>
<protein>
    <submittedName>
        <fullName evidence="3">Sirohydrochlorin chelatase</fullName>
    </submittedName>
</protein>
<dbReference type="AlphaFoldDB" id="A0A6I2M833"/>
<comment type="caution">
    <text evidence="3">The sequence shown here is derived from an EMBL/GenBank/DDBJ whole genome shotgun (WGS) entry which is preliminary data.</text>
</comment>
<dbReference type="SUPFAM" id="SSF53800">
    <property type="entry name" value="Chelatase"/>
    <property type="match status" value="1"/>
</dbReference>
<keyword evidence="4" id="KW-1185">Reference proteome</keyword>
<gene>
    <name evidence="3" type="ORF">GJU41_06450</name>
</gene>
<evidence type="ECO:0000313" key="3">
    <source>
        <dbReference type="EMBL" id="MRX53607.1"/>
    </source>
</evidence>
<accession>A0A6I2M833</accession>
<organism evidence="3 4">
    <name type="scientific">Metabacillus idriensis</name>
    <dbReference type="NCBI Taxonomy" id="324768"/>
    <lineage>
        <taxon>Bacteria</taxon>
        <taxon>Bacillati</taxon>
        <taxon>Bacillota</taxon>
        <taxon>Bacilli</taxon>
        <taxon>Bacillales</taxon>
        <taxon>Bacillaceae</taxon>
        <taxon>Metabacillus</taxon>
    </lineage>
</organism>
<dbReference type="PANTHER" id="PTHR33542:SF3">
    <property type="entry name" value="SIROHYDROCHLORIN FERROCHELATASE, CHLOROPLASTIC"/>
    <property type="match status" value="1"/>
</dbReference>
<dbReference type="InterPro" id="IPR002762">
    <property type="entry name" value="CbiX-like"/>
</dbReference>
<evidence type="ECO:0000256" key="1">
    <source>
        <dbReference type="ARBA" id="ARBA00022723"/>
    </source>
</evidence>
<evidence type="ECO:0000313" key="4">
    <source>
        <dbReference type="Proteomes" id="UP000441585"/>
    </source>
</evidence>
<keyword evidence="1" id="KW-0479">Metal-binding</keyword>
<name>A0A6I2M833_9BACI</name>
<reference evidence="3 4" key="1">
    <citation type="submission" date="2019-11" db="EMBL/GenBank/DDBJ databases">
        <title>Bacillus idriensis genome.</title>
        <authorList>
            <person name="Konopka E.N."/>
            <person name="Newman J.D."/>
        </authorList>
    </citation>
    <scope>NUCLEOTIDE SEQUENCE [LARGE SCALE GENOMIC DNA]</scope>
    <source>
        <strain evidence="3 4">DSM 19097</strain>
    </source>
</reference>
<dbReference type="GO" id="GO:0016829">
    <property type="term" value="F:lyase activity"/>
    <property type="evidence" value="ECO:0007669"/>
    <property type="project" value="UniProtKB-KW"/>
</dbReference>
<dbReference type="Gene3D" id="3.40.50.1400">
    <property type="match status" value="2"/>
</dbReference>
<dbReference type="GO" id="GO:0046872">
    <property type="term" value="F:metal ion binding"/>
    <property type="evidence" value="ECO:0007669"/>
    <property type="project" value="UniProtKB-KW"/>
</dbReference>
<keyword evidence="2" id="KW-0456">Lyase</keyword>